<evidence type="ECO:0000313" key="2">
    <source>
        <dbReference type="Proteomes" id="UP000218366"/>
    </source>
</evidence>
<reference evidence="1 2" key="1">
    <citation type="submission" date="2017-09" db="EMBL/GenBank/DDBJ databases">
        <title>Sphingomonas spermidinifaciens 9NM-10, whole genome shotgun sequence.</title>
        <authorList>
            <person name="Feng G."/>
            <person name="Zhu H."/>
        </authorList>
    </citation>
    <scope>NUCLEOTIDE SEQUENCE [LARGE SCALE GENOMIC DNA]</scope>
    <source>
        <strain evidence="1 2">9NM-10</strain>
    </source>
</reference>
<dbReference type="EMBL" id="NWMW01000002">
    <property type="protein sequence ID" value="PCD02625.1"/>
    <property type="molecule type" value="Genomic_DNA"/>
</dbReference>
<proteinExistence type="predicted"/>
<accession>A0A2A4B3U4</accession>
<dbReference type="RefSeq" id="WP_096344002.1">
    <property type="nucleotide sequence ID" value="NZ_NWMW01000002.1"/>
</dbReference>
<name>A0A2A4B3U4_9SPHN</name>
<dbReference type="AlphaFoldDB" id="A0A2A4B3U4"/>
<sequence>MADRTIRVVLDFERRCQHAEIRCRTCRRTVILPPKMIAKVYGPLTHVADAERRSRCRECGGRGATIRGVFREYHG</sequence>
<organism evidence="1 2">
    <name type="scientific">Sphingomonas spermidinifaciens</name>
    <dbReference type="NCBI Taxonomy" id="1141889"/>
    <lineage>
        <taxon>Bacteria</taxon>
        <taxon>Pseudomonadati</taxon>
        <taxon>Pseudomonadota</taxon>
        <taxon>Alphaproteobacteria</taxon>
        <taxon>Sphingomonadales</taxon>
        <taxon>Sphingomonadaceae</taxon>
        <taxon>Sphingomonas</taxon>
    </lineage>
</organism>
<dbReference type="OrthoDB" id="9914569at2"/>
<evidence type="ECO:0000313" key="1">
    <source>
        <dbReference type="EMBL" id="PCD02625.1"/>
    </source>
</evidence>
<comment type="caution">
    <text evidence="1">The sequence shown here is derived from an EMBL/GenBank/DDBJ whole genome shotgun (WGS) entry which is preliminary data.</text>
</comment>
<protein>
    <submittedName>
        <fullName evidence="1">Uncharacterized protein</fullName>
    </submittedName>
</protein>
<dbReference type="Proteomes" id="UP000218366">
    <property type="component" value="Unassembled WGS sequence"/>
</dbReference>
<gene>
    <name evidence="1" type="ORF">COC42_14635</name>
</gene>
<keyword evidence="2" id="KW-1185">Reference proteome</keyword>